<name>A0A815TBL0_9BILA</name>
<comment type="caution">
    <text evidence="5">The sequence shown here is derived from an EMBL/GenBank/DDBJ whole genome shotgun (WGS) entry which is preliminary data.</text>
</comment>
<dbReference type="EMBL" id="CAJNOL010002419">
    <property type="protein sequence ID" value="CAF1498912.1"/>
    <property type="molecule type" value="Genomic_DNA"/>
</dbReference>
<keyword evidence="6" id="KW-1185">Reference proteome</keyword>
<organism evidence="5 6">
    <name type="scientific">Rotaria sordida</name>
    <dbReference type="NCBI Taxonomy" id="392033"/>
    <lineage>
        <taxon>Eukaryota</taxon>
        <taxon>Metazoa</taxon>
        <taxon>Spiralia</taxon>
        <taxon>Gnathifera</taxon>
        <taxon>Rotifera</taxon>
        <taxon>Eurotatoria</taxon>
        <taxon>Bdelloidea</taxon>
        <taxon>Philodinida</taxon>
        <taxon>Philodinidae</taxon>
        <taxon>Rotaria</taxon>
    </lineage>
</organism>
<dbReference type="Proteomes" id="UP000663870">
    <property type="component" value="Unassembled WGS sequence"/>
</dbReference>
<dbReference type="Gene3D" id="3.40.640.10">
    <property type="entry name" value="Type I PLP-dependent aspartate aminotransferase-like (Major domain)"/>
    <property type="match status" value="1"/>
</dbReference>
<evidence type="ECO:0000256" key="1">
    <source>
        <dbReference type="ARBA" id="ARBA00001933"/>
    </source>
</evidence>
<reference evidence="5" key="1">
    <citation type="submission" date="2021-02" db="EMBL/GenBank/DDBJ databases">
        <authorList>
            <person name="Nowell W R."/>
        </authorList>
    </citation>
    <scope>NUCLEOTIDE SEQUENCE</scope>
</reference>
<dbReference type="PANTHER" id="PTHR43807:SF20">
    <property type="entry name" value="FI04487P"/>
    <property type="match status" value="1"/>
</dbReference>
<dbReference type="InterPro" id="IPR015421">
    <property type="entry name" value="PyrdxlP-dep_Trfase_major"/>
</dbReference>
<accession>A0A815TBL0</accession>
<evidence type="ECO:0000313" key="5">
    <source>
        <dbReference type="EMBL" id="CAF1498912.1"/>
    </source>
</evidence>
<keyword evidence="2" id="KW-0032">Aminotransferase</keyword>
<evidence type="ECO:0000256" key="4">
    <source>
        <dbReference type="ARBA" id="ARBA00022898"/>
    </source>
</evidence>
<protein>
    <recommendedName>
        <fullName evidence="7">Aminotransferase class I/classII domain-containing protein</fullName>
    </recommendedName>
</protein>
<dbReference type="GO" id="GO:0005739">
    <property type="term" value="C:mitochondrion"/>
    <property type="evidence" value="ECO:0007669"/>
    <property type="project" value="TreeGrafter"/>
</dbReference>
<dbReference type="AlphaFoldDB" id="A0A815TBL0"/>
<comment type="cofactor">
    <cofactor evidence="1">
        <name>pyridoxal 5'-phosphate</name>
        <dbReference type="ChEBI" id="CHEBI:597326"/>
    </cofactor>
</comment>
<dbReference type="PANTHER" id="PTHR43807">
    <property type="entry name" value="FI04487P"/>
    <property type="match status" value="1"/>
</dbReference>
<sequence length="152" mass="17320">MHLNEIKASLKRTSAIAHDAINLCQDFIDYAPSHYFIDFYKETLDDPNIFLHQYTCGLVNLVSIFEAIANVYSSYFNRKIDRLNEILVTDGVYQSLFNCIHSFINPDDEVILIEPFFVCYEPMVRSASGIPRCIALKPKPESIKADISSSSD</sequence>
<evidence type="ECO:0000313" key="6">
    <source>
        <dbReference type="Proteomes" id="UP000663870"/>
    </source>
</evidence>
<dbReference type="SUPFAM" id="SSF53383">
    <property type="entry name" value="PLP-dependent transferases"/>
    <property type="match status" value="1"/>
</dbReference>
<dbReference type="GO" id="GO:0016212">
    <property type="term" value="F:kynurenine-oxoglutarate transaminase activity"/>
    <property type="evidence" value="ECO:0007669"/>
    <property type="project" value="TreeGrafter"/>
</dbReference>
<dbReference type="InterPro" id="IPR051326">
    <property type="entry name" value="Kynurenine-oxoglutarate_AT"/>
</dbReference>
<keyword evidence="3" id="KW-0808">Transferase</keyword>
<dbReference type="InterPro" id="IPR015424">
    <property type="entry name" value="PyrdxlP-dep_Trfase"/>
</dbReference>
<evidence type="ECO:0008006" key="7">
    <source>
        <dbReference type="Google" id="ProtNLM"/>
    </source>
</evidence>
<gene>
    <name evidence="5" type="ORF">JXQ802_LOCUS40303</name>
</gene>
<proteinExistence type="predicted"/>
<keyword evidence="4" id="KW-0663">Pyridoxal phosphate</keyword>
<evidence type="ECO:0000256" key="2">
    <source>
        <dbReference type="ARBA" id="ARBA00022576"/>
    </source>
</evidence>
<evidence type="ECO:0000256" key="3">
    <source>
        <dbReference type="ARBA" id="ARBA00022679"/>
    </source>
</evidence>